<proteinExistence type="predicted"/>
<evidence type="ECO:0000313" key="3">
    <source>
        <dbReference type="Proteomes" id="UP000248188"/>
    </source>
</evidence>
<dbReference type="AlphaFoldDB" id="A0A9Q6NBE3"/>
<evidence type="ECO:0000313" key="2">
    <source>
        <dbReference type="EMBL" id="PYC42788.1"/>
    </source>
</evidence>
<reference evidence="2 3" key="1">
    <citation type="submission" date="2018-06" db="EMBL/GenBank/DDBJ databases">
        <title>Pseudomonas diversity within urban Lake Michigan freshwaters.</title>
        <authorList>
            <person name="Batrich M."/>
            <person name="Hatzopoulos T."/>
            <person name="Putonti C."/>
        </authorList>
    </citation>
    <scope>NUCLEOTIDE SEQUENCE [LARGE SCALE GENOMIC DNA]</scope>
    <source>
        <strain evidence="2 3">MB-090624</strain>
    </source>
</reference>
<name>A0A9Q6NBE3_9PSED</name>
<comment type="caution">
    <text evidence="2">The sequence shown here is derived from an EMBL/GenBank/DDBJ whole genome shotgun (WGS) entry which is preliminary data.</text>
</comment>
<organism evidence="2 3">
    <name type="scientific">Pseudomonas protegens</name>
    <dbReference type="NCBI Taxonomy" id="380021"/>
    <lineage>
        <taxon>Bacteria</taxon>
        <taxon>Pseudomonadati</taxon>
        <taxon>Pseudomonadota</taxon>
        <taxon>Gammaproteobacteria</taxon>
        <taxon>Pseudomonadales</taxon>
        <taxon>Pseudomonadaceae</taxon>
        <taxon>Pseudomonas</taxon>
    </lineage>
</organism>
<dbReference type="Proteomes" id="UP000248188">
    <property type="component" value="Unassembled WGS sequence"/>
</dbReference>
<protein>
    <submittedName>
        <fullName evidence="2">Uncharacterized protein</fullName>
    </submittedName>
</protein>
<feature type="compositionally biased region" description="Polar residues" evidence="1">
    <location>
        <begin position="35"/>
        <end position="46"/>
    </location>
</feature>
<dbReference type="EMBL" id="QJRN01000002">
    <property type="protein sequence ID" value="PYC42788.1"/>
    <property type="molecule type" value="Genomic_DNA"/>
</dbReference>
<accession>A0A9Q6NBE3</accession>
<feature type="region of interest" description="Disordered" evidence="1">
    <location>
        <begin position="28"/>
        <end position="66"/>
    </location>
</feature>
<sequence length="66" mass="6532">MTLRGSTRRSRLAGEEVLESCSALGDAFAGKPAPTQVSACTGQPLSRRSGAGTGSPAGRLRAGSAG</sequence>
<gene>
    <name evidence="2" type="ORF">DMX08_04250</name>
</gene>
<evidence type="ECO:0000256" key="1">
    <source>
        <dbReference type="SAM" id="MobiDB-lite"/>
    </source>
</evidence>